<gene>
    <name evidence="1" type="ORF">HD594_001371</name>
</gene>
<sequence length="133" mass="13717">MAAAIATPGATASPAVFTISSVVVDFNTPGNAITVLSGTITNSGPEVVNQTVRLEITKTEGGVTTVVLPVEPNVYETTVSLNGYGDTDFEFGTPPLPIDIKPLKTSGGGTTTYTLRVTYVQGAVANVTQSFSY</sequence>
<keyword evidence="2" id="KW-1185">Reference proteome</keyword>
<evidence type="ECO:0000313" key="2">
    <source>
        <dbReference type="Proteomes" id="UP000537775"/>
    </source>
</evidence>
<organism evidence="1 2">
    <name type="scientific">Microbacterium thalassium</name>
    <dbReference type="NCBI Taxonomy" id="362649"/>
    <lineage>
        <taxon>Bacteria</taxon>
        <taxon>Bacillati</taxon>
        <taxon>Actinomycetota</taxon>
        <taxon>Actinomycetes</taxon>
        <taxon>Micrococcales</taxon>
        <taxon>Microbacteriaceae</taxon>
        <taxon>Microbacterium</taxon>
    </lineage>
</organism>
<dbReference type="AlphaFoldDB" id="A0A7X0FP24"/>
<reference evidence="1 2" key="1">
    <citation type="submission" date="2020-08" db="EMBL/GenBank/DDBJ databases">
        <title>Sequencing the genomes of 1000 actinobacteria strains.</title>
        <authorList>
            <person name="Klenk H.-P."/>
        </authorList>
    </citation>
    <scope>NUCLEOTIDE SEQUENCE [LARGE SCALE GENOMIC DNA]</scope>
    <source>
        <strain evidence="1 2">DSM 12511</strain>
    </source>
</reference>
<dbReference type="EMBL" id="JACHML010000001">
    <property type="protein sequence ID" value="MBB6391058.1"/>
    <property type="molecule type" value="Genomic_DNA"/>
</dbReference>
<dbReference type="RefSeq" id="WP_184750236.1">
    <property type="nucleotide sequence ID" value="NZ_BAAAJR010000010.1"/>
</dbReference>
<comment type="caution">
    <text evidence="1">The sequence shown here is derived from an EMBL/GenBank/DDBJ whole genome shotgun (WGS) entry which is preliminary data.</text>
</comment>
<proteinExistence type="predicted"/>
<dbReference type="Proteomes" id="UP000537775">
    <property type="component" value="Unassembled WGS sequence"/>
</dbReference>
<accession>A0A7X0FP24</accession>
<name>A0A7X0FP24_9MICO</name>
<protein>
    <submittedName>
        <fullName evidence="1">Uncharacterized protein</fullName>
    </submittedName>
</protein>
<evidence type="ECO:0000313" key="1">
    <source>
        <dbReference type="EMBL" id="MBB6391058.1"/>
    </source>
</evidence>